<evidence type="ECO:0000256" key="5">
    <source>
        <dbReference type="ARBA" id="ARBA00022989"/>
    </source>
</evidence>
<dbReference type="InterPro" id="IPR008677">
    <property type="entry name" value="MRVI1"/>
</dbReference>
<dbReference type="Proteomes" id="UP001162164">
    <property type="component" value="Unassembled WGS sequence"/>
</dbReference>
<accession>A0ABQ9JBC3</accession>
<comment type="caution">
    <text evidence="8">The sequence shown here is derived from an EMBL/GenBank/DDBJ whole genome shotgun (WGS) entry which is preliminary data.</text>
</comment>
<sequence>LAEFRRGRSISDGAVIKLTDSDHTFEVFPSLPNSVLEKMGLYGDGPRERMTEEEVEQKFIGLALAFKIDATTIKDRYERQRRYRDQTEANLSTEIERLKDKLALIQPLCTDYETANLLSTLLTQVDIVMKAASLVTISSERYGSVQHEQRLAESVLVMINHVQMLKQQRDSARSQLKYTK</sequence>
<reference evidence="8" key="1">
    <citation type="journal article" date="2023" name="Insect Mol. Biol.">
        <title>Genome sequencing provides insights into the evolution of gene families encoding plant cell wall-degrading enzymes in longhorned beetles.</title>
        <authorList>
            <person name="Shin N.R."/>
            <person name="Okamura Y."/>
            <person name="Kirsch R."/>
            <person name="Pauchet Y."/>
        </authorList>
    </citation>
    <scope>NUCLEOTIDE SEQUENCE</scope>
    <source>
        <strain evidence="8">MMC_N1</strain>
    </source>
</reference>
<proteinExistence type="predicted"/>
<evidence type="ECO:0000313" key="8">
    <source>
        <dbReference type="EMBL" id="KAJ8975222.1"/>
    </source>
</evidence>
<evidence type="ECO:0000313" key="9">
    <source>
        <dbReference type="Proteomes" id="UP001162164"/>
    </source>
</evidence>
<evidence type="ECO:0000256" key="1">
    <source>
        <dbReference type="ARBA" id="ARBA00004167"/>
    </source>
</evidence>
<keyword evidence="9" id="KW-1185">Reference proteome</keyword>
<organism evidence="8 9">
    <name type="scientific">Molorchus minor</name>
    <dbReference type="NCBI Taxonomy" id="1323400"/>
    <lineage>
        <taxon>Eukaryota</taxon>
        <taxon>Metazoa</taxon>
        <taxon>Ecdysozoa</taxon>
        <taxon>Arthropoda</taxon>
        <taxon>Hexapoda</taxon>
        <taxon>Insecta</taxon>
        <taxon>Pterygota</taxon>
        <taxon>Neoptera</taxon>
        <taxon>Endopterygota</taxon>
        <taxon>Coleoptera</taxon>
        <taxon>Polyphaga</taxon>
        <taxon>Cucujiformia</taxon>
        <taxon>Chrysomeloidea</taxon>
        <taxon>Cerambycidae</taxon>
        <taxon>Lamiinae</taxon>
        <taxon>Monochamini</taxon>
        <taxon>Molorchus</taxon>
    </lineage>
</organism>
<evidence type="ECO:0000256" key="4">
    <source>
        <dbReference type="ARBA" id="ARBA00022692"/>
    </source>
</evidence>
<keyword evidence="3" id="KW-0963">Cytoplasm</keyword>
<dbReference type="Pfam" id="PF05781">
    <property type="entry name" value="MRVI1"/>
    <property type="match status" value="1"/>
</dbReference>
<protein>
    <submittedName>
        <fullName evidence="8">Uncharacterized protein</fullName>
    </submittedName>
</protein>
<evidence type="ECO:0000256" key="3">
    <source>
        <dbReference type="ARBA" id="ARBA00022490"/>
    </source>
</evidence>
<keyword evidence="4" id="KW-0812">Transmembrane</keyword>
<name>A0ABQ9JBC3_9CUCU</name>
<dbReference type="EMBL" id="JAPWTJ010000857">
    <property type="protein sequence ID" value="KAJ8975222.1"/>
    <property type="molecule type" value="Genomic_DNA"/>
</dbReference>
<evidence type="ECO:0000256" key="7">
    <source>
        <dbReference type="ARBA" id="ARBA00023136"/>
    </source>
</evidence>
<keyword evidence="6" id="KW-0175">Coiled coil</keyword>
<evidence type="ECO:0000256" key="6">
    <source>
        <dbReference type="ARBA" id="ARBA00023054"/>
    </source>
</evidence>
<keyword evidence="7" id="KW-0472">Membrane</keyword>
<feature type="non-terminal residue" evidence="8">
    <location>
        <position position="1"/>
    </location>
</feature>
<keyword evidence="5" id="KW-1133">Transmembrane helix</keyword>
<dbReference type="PANTHER" id="PTHR15352:SF1">
    <property type="entry name" value="KASH5-LIKE COILED-COIL DOMAIN-CONTAINING PROTEIN"/>
    <property type="match status" value="1"/>
</dbReference>
<gene>
    <name evidence="8" type="ORF">NQ317_014526</name>
</gene>
<comment type="subcellular location">
    <subcellularLocation>
        <location evidence="2">Cytoplasm</location>
    </subcellularLocation>
    <subcellularLocation>
        <location evidence="1">Membrane</location>
        <topology evidence="1">Single-pass membrane protein</topology>
    </subcellularLocation>
</comment>
<evidence type="ECO:0000256" key="2">
    <source>
        <dbReference type="ARBA" id="ARBA00004496"/>
    </source>
</evidence>
<dbReference type="PANTHER" id="PTHR15352">
    <property type="entry name" value="LYMPHOID-RESTRICTED MEMBRANE PROTEIN, JAW1"/>
    <property type="match status" value="1"/>
</dbReference>